<gene>
    <name evidence="1" type="ORF">CLV99_1179</name>
</gene>
<dbReference type="AlphaFoldDB" id="A0A4R6WNN0"/>
<dbReference type="RefSeq" id="WP_133583498.1">
    <property type="nucleotide sequence ID" value="NZ_SNYV01000011.1"/>
</dbReference>
<name>A0A4R6WNN0_9SPHI</name>
<accession>A0A4R6WNN0</accession>
<comment type="caution">
    <text evidence="1">The sequence shown here is derived from an EMBL/GenBank/DDBJ whole genome shotgun (WGS) entry which is preliminary data.</text>
</comment>
<organism evidence="1 2">
    <name type="scientific">Sphingobacterium yanglingense</name>
    <dbReference type="NCBI Taxonomy" id="1437280"/>
    <lineage>
        <taxon>Bacteria</taxon>
        <taxon>Pseudomonadati</taxon>
        <taxon>Bacteroidota</taxon>
        <taxon>Sphingobacteriia</taxon>
        <taxon>Sphingobacteriales</taxon>
        <taxon>Sphingobacteriaceae</taxon>
        <taxon>Sphingobacterium</taxon>
    </lineage>
</organism>
<keyword evidence="2" id="KW-1185">Reference proteome</keyword>
<evidence type="ECO:0000313" key="2">
    <source>
        <dbReference type="Proteomes" id="UP000295292"/>
    </source>
</evidence>
<evidence type="ECO:0000313" key="1">
    <source>
        <dbReference type="EMBL" id="TDQ79731.1"/>
    </source>
</evidence>
<dbReference type="Proteomes" id="UP000295292">
    <property type="component" value="Unassembled WGS sequence"/>
</dbReference>
<dbReference type="EMBL" id="SNYV01000011">
    <property type="protein sequence ID" value="TDQ79731.1"/>
    <property type="molecule type" value="Genomic_DNA"/>
</dbReference>
<protein>
    <submittedName>
        <fullName evidence="1">Uncharacterized protein</fullName>
    </submittedName>
</protein>
<reference evidence="1 2" key="1">
    <citation type="submission" date="2019-03" db="EMBL/GenBank/DDBJ databases">
        <title>Genomic Encyclopedia of Archaeal and Bacterial Type Strains, Phase II (KMG-II): from individual species to whole genera.</title>
        <authorList>
            <person name="Goeker M."/>
        </authorList>
    </citation>
    <scope>NUCLEOTIDE SEQUENCE [LARGE SCALE GENOMIC DNA]</scope>
    <source>
        <strain evidence="1 2">DSM 28353</strain>
    </source>
</reference>
<sequence>MTITALQCQFESIWSKFLELQNEAGIKERRAVLLAFNKQIMEFVTALDHFCSDMQEQVDARIELQQAIEHSGINHTAYEGFYLDQIAFYRQWLSGFAELMPTGRAKCSIGLTARQMLLLLRLARDTGILAEQQLKPYFYFLQASFRTNAQDNLSYESLRKKYSQLDRYTIINVRKLLEEMLVQLKHYQDKTA</sequence>
<proteinExistence type="predicted"/>
<dbReference type="OrthoDB" id="709031at2"/>